<organism evidence="1 2">
    <name type="scientific">Peronosclerospora sorghi</name>
    <dbReference type="NCBI Taxonomy" id="230839"/>
    <lineage>
        <taxon>Eukaryota</taxon>
        <taxon>Sar</taxon>
        <taxon>Stramenopiles</taxon>
        <taxon>Oomycota</taxon>
        <taxon>Peronosporomycetes</taxon>
        <taxon>Peronosporales</taxon>
        <taxon>Peronosporaceae</taxon>
        <taxon>Peronosclerospora</taxon>
    </lineage>
</organism>
<gene>
    <name evidence="1" type="ORF">PsorP6_001000</name>
</gene>
<sequence length="305" mass="35429">MPLHRTSSGPALPQAISSMMHQAQSSPRNHHKHALRIVFALGVLLLLLSGWSSRSNQFDELENDHELEFYSPESLQEVQEITYDERMHLAMLHEGCMTHRDSVITSDFGHKEDKDSRIGRFQQDDPNLRMKLEDCPDVEVLLPIYLRGDGYCEDAMAYVKYLQGRALPEWVFDVKFIEEGKTLTYHDLCPKTSMIFLNHFWDGLLNQSSWPAIKPVYLMPNIEMYELEAHHYWRADVVLCKTAICARRVRMWYQQEGNPRHTRVLYTRHTTSDAALQAMQQFKVNGVLPAKNFSNLHFVHTAGNR</sequence>
<proteinExistence type="predicted"/>
<comment type="caution">
    <text evidence="1">The sequence shown here is derived from an EMBL/GenBank/DDBJ whole genome shotgun (WGS) entry which is preliminary data.</text>
</comment>
<evidence type="ECO:0000313" key="2">
    <source>
        <dbReference type="Proteomes" id="UP001163321"/>
    </source>
</evidence>
<keyword evidence="2" id="KW-1185">Reference proteome</keyword>
<dbReference type="Proteomes" id="UP001163321">
    <property type="component" value="Chromosome 1"/>
</dbReference>
<accession>A0ACC0WVW9</accession>
<evidence type="ECO:0000313" key="1">
    <source>
        <dbReference type="EMBL" id="KAI9921831.1"/>
    </source>
</evidence>
<dbReference type="EMBL" id="CM047580">
    <property type="protein sequence ID" value="KAI9921831.1"/>
    <property type="molecule type" value="Genomic_DNA"/>
</dbReference>
<reference evidence="1 2" key="1">
    <citation type="journal article" date="2022" name="bioRxiv">
        <title>The genome of the oomycete Peronosclerospora sorghi, a cosmopolitan pathogen of maize and sorghum, is inflated with dispersed pseudogenes.</title>
        <authorList>
            <person name="Fletcher K."/>
            <person name="Martin F."/>
            <person name="Isakeit T."/>
            <person name="Cavanaugh K."/>
            <person name="Magill C."/>
            <person name="Michelmore R."/>
        </authorList>
    </citation>
    <scope>NUCLEOTIDE SEQUENCE [LARGE SCALE GENOMIC DNA]</scope>
    <source>
        <strain evidence="1">P6</strain>
    </source>
</reference>
<name>A0ACC0WVW9_9STRA</name>
<protein>
    <submittedName>
        <fullName evidence="1">Uncharacterized protein</fullName>
    </submittedName>
</protein>